<keyword evidence="3" id="KW-1185">Reference proteome</keyword>
<accession>A0AAI9STQ8</accession>
<sequence length="501" mass="57189">MSSLEREKEPLPGNILKLNLLVEDEATSETIASSNIWLHVSKADYEPSSDPTFINMSLVAIWSLGYYHIKVTREVFNTIFKQESISKIEPGDAYEIFTNLFPLDLDGLVESKEKDGRHQNLFLSAKIKASKSDYNAEGVPVTDRIDNDLTILIKSNTKFSPTVGLFTMKAIDFEDYEYLEDERDLLNWMALYSAQNEKLLNSLVKCKASLNQVQEANLLLEDGLQIAKRDNQDIVFDLESKFYQVLNAKKDVIYELTKGSRPSDELIGLNQGFVGGVRKLRNIDMGALPVKEGEAEKRVKKEKPVGSKRRKTGKVKVEEMEEMEKVEEEKQSQKSETTLEEENKLPRVKIKKETESPLKSLSAEDKPFPKIKDEPYSKIKDEPFPKIKDEPFPKIKDEPFPKIKDEPFPKIKDEPYSKIKDESAFSKIKVKNEPDVVPKENKQDLENKTKLISHAEPIFNREDLKFSQNAIAANSSTDEELEAENEVKTEGETTEYSSDDD</sequence>
<dbReference type="GeneID" id="73382341"/>
<feature type="compositionally biased region" description="Basic and acidic residues" evidence="1">
    <location>
        <begin position="293"/>
        <end position="305"/>
    </location>
</feature>
<feature type="region of interest" description="Disordered" evidence="1">
    <location>
        <begin position="470"/>
        <end position="501"/>
    </location>
</feature>
<dbReference type="RefSeq" id="XP_049178236.1">
    <property type="nucleotide sequence ID" value="XM_049326196.1"/>
</dbReference>
<comment type="caution">
    <text evidence="2">The sequence shown here is derived from an EMBL/GenBank/DDBJ whole genome shotgun (WGS) entry which is preliminary data.</text>
</comment>
<feature type="region of interest" description="Disordered" evidence="1">
    <location>
        <begin position="293"/>
        <end position="416"/>
    </location>
</feature>
<dbReference type="EMBL" id="JAHUZD010000145">
    <property type="protein sequence ID" value="KAI3402487.2"/>
    <property type="molecule type" value="Genomic_DNA"/>
</dbReference>
<organism evidence="2 3">
    <name type="scientific">Candida oxycetoniae</name>
    <dbReference type="NCBI Taxonomy" id="497107"/>
    <lineage>
        <taxon>Eukaryota</taxon>
        <taxon>Fungi</taxon>
        <taxon>Dikarya</taxon>
        <taxon>Ascomycota</taxon>
        <taxon>Saccharomycotina</taxon>
        <taxon>Pichiomycetes</taxon>
        <taxon>Debaryomycetaceae</taxon>
        <taxon>Candida/Lodderomyces clade</taxon>
        <taxon>Candida</taxon>
    </lineage>
</organism>
<gene>
    <name evidence="2" type="ORF">KGF56_004728</name>
</gene>
<dbReference type="AlphaFoldDB" id="A0AAI9STQ8"/>
<name>A0AAI9STQ8_9ASCO</name>
<reference evidence="2" key="1">
    <citation type="journal article" date="2022" name="DNA Res.">
        <title>Genome analysis of five recently described species of the CUG-Ser clade uncovers Candida theae as a new hybrid lineage with pathogenic potential in the Candida parapsilosis species complex.</title>
        <authorList>
            <person name="Mixao V."/>
            <person name="Del Olmo V."/>
            <person name="Hegedusova E."/>
            <person name="Saus E."/>
            <person name="Pryszcz L."/>
            <person name="Cillingova A."/>
            <person name="Nosek J."/>
            <person name="Gabaldon T."/>
        </authorList>
    </citation>
    <scope>NUCLEOTIDE SEQUENCE</scope>
    <source>
        <strain evidence="2">CBS 10844</strain>
    </source>
</reference>
<evidence type="ECO:0000256" key="1">
    <source>
        <dbReference type="SAM" id="MobiDB-lite"/>
    </source>
</evidence>
<proteinExistence type="predicted"/>
<feature type="compositionally biased region" description="Basic and acidic residues" evidence="1">
    <location>
        <begin position="341"/>
        <end position="416"/>
    </location>
</feature>
<protein>
    <submittedName>
        <fullName evidence="2">Uncharacterized protein</fullName>
    </submittedName>
</protein>
<evidence type="ECO:0000313" key="3">
    <source>
        <dbReference type="Proteomes" id="UP001202479"/>
    </source>
</evidence>
<evidence type="ECO:0000313" key="2">
    <source>
        <dbReference type="EMBL" id="KAI3402487.2"/>
    </source>
</evidence>
<dbReference type="Proteomes" id="UP001202479">
    <property type="component" value="Unassembled WGS sequence"/>
</dbReference>